<protein>
    <recommendedName>
        <fullName evidence="3">Ig-like domain-containing protein</fullName>
    </recommendedName>
</protein>
<organism evidence="4 5">
    <name type="scientific">Neogobius melanostomus</name>
    <name type="common">round goby</name>
    <dbReference type="NCBI Taxonomy" id="47308"/>
    <lineage>
        <taxon>Eukaryota</taxon>
        <taxon>Metazoa</taxon>
        <taxon>Chordata</taxon>
        <taxon>Craniata</taxon>
        <taxon>Vertebrata</taxon>
        <taxon>Euteleostomi</taxon>
        <taxon>Actinopterygii</taxon>
        <taxon>Neopterygii</taxon>
        <taxon>Teleostei</taxon>
        <taxon>Neoteleostei</taxon>
        <taxon>Acanthomorphata</taxon>
        <taxon>Gobiaria</taxon>
        <taxon>Gobiiformes</taxon>
        <taxon>Gobioidei</taxon>
        <taxon>Gobiidae</taxon>
        <taxon>Benthophilinae</taxon>
        <taxon>Neogobiini</taxon>
        <taxon>Neogobius</taxon>
    </lineage>
</organism>
<reference evidence="4" key="2">
    <citation type="submission" date="2025-09" db="UniProtKB">
        <authorList>
            <consortium name="Ensembl"/>
        </authorList>
    </citation>
    <scope>IDENTIFICATION</scope>
</reference>
<proteinExistence type="predicted"/>
<feature type="domain" description="Ig-like" evidence="3">
    <location>
        <begin position="47"/>
        <end position="141"/>
    </location>
</feature>
<dbReference type="SUPFAM" id="SSF48726">
    <property type="entry name" value="Immunoglobulin"/>
    <property type="match status" value="1"/>
</dbReference>
<evidence type="ECO:0000256" key="2">
    <source>
        <dbReference type="SAM" id="Phobius"/>
    </source>
</evidence>
<dbReference type="InterPro" id="IPR003599">
    <property type="entry name" value="Ig_sub"/>
</dbReference>
<evidence type="ECO:0000259" key="3">
    <source>
        <dbReference type="PROSITE" id="PS50835"/>
    </source>
</evidence>
<dbReference type="InterPro" id="IPR036179">
    <property type="entry name" value="Ig-like_dom_sf"/>
</dbReference>
<evidence type="ECO:0000313" key="4">
    <source>
        <dbReference type="Ensembl" id="ENSNMLP00000018843.1"/>
    </source>
</evidence>
<evidence type="ECO:0000313" key="5">
    <source>
        <dbReference type="Proteomes" id="UP000694523"/>
    </source>
</evidence>
<dbReference type="GO" id="GO:0005886">
    <property type="term" value="C:plasma membrane"/>
    <property type="evidence" value="ECO:0007669"/>
    <property type="project" value="InterPro"/>
</dbReference>
<dbReference type="Gene3D" id="2.60.40.10">
    <property type="entry name" value="Immunoglobulins"/>
    <property type="match status" value="1"/>
</dbReference>
<reference evidence="4" key="1">
    <citation type="submission" date="2025-08" db="UniProtKB">
        <authorList>
            <consortium name="Ensembl"/>
        </authorList>
    </citation>
    <scope>IDENTIFICATION</scope>
</reference>
<dbReference type="GO" id="GO:0002768">
    <property type="term" value="P:immune response-regulating cell surface receptor signaling pathway"/>
    <property type="evidence" value="ECO:0007669"/>
    <property type="project" value="InterPro"/>
</dbReference>
<dbReference type="InterPro" id="IPR007110">
    <property type="entry name" value="Ig-like_dom"/>
</dbReference>
<dbReference type="SMART" id="SM00409">
    <property type="entry name" value="IG"/>
    <property type="match status" value="1"/>
</dbReference>
<name>A0A8C6TAV6_9GOBI</name>
<sequence>MERVILYQHLISSGGKKTWNMYCSLCGALSSLCILLLLGADAEDCIKTILNRRETYKVVSGESLSMSCIVQHCGDQYTGKWIWKNSTHDTLDSVSRTSHHSLANASLSANKTRLILDLERVSEMDEGSYGCSVEWSSGEVSRGHLMYVNVTAAVSVDRKVPHGILICFGVALCVAVILGLAFYLRSKMKFAPVASPRPMPRPAAEYQVPLHQSTPRPPPRRNAPQKNSTSSEKAPHQPKQKTEVVYADISQDVLWQQQRVKPSKQPSIVYSSVRFA</sequence>
<accession>A0A8C6TAV6</accession>
<keyword evidence="2" id="KW-0472">Membrane</keyword>
<dbReference type="PANTHER" id="PTHR37996">
    <property type="entry name" value="B- AND T-LYMPHOCYTE ATTENUATOR"/>
    <property type="match status" value="1"/>
</dbReference>
<dbReference type="GO" id="GO:0038023">
    <property type="term" value="F:signaling receptor activity"/>
    <property type="evidence" value="ECO:0007669"/>
    <property type="project" value="InterPro"/>
</dbReference>
<dbReference type="Ensembl" id="ENSNMLT00000021186.1">
    <property type="protein sequence ID" value="ENSNMLP00000018843.1"/>
    <property type="gene ID" value="ENSNMLG00000012387.1"/>
</dbReference>
<feature type="region of interest" description="Disordered" evidence="1">
    <location>
        <begin position="208"/>
        <end position="242"/>
    </location>
</feature>
<evidence type="ECO:0000256" key="1">
    <source>
        <dbReference type="SAM" id="MobiDB-lite"/>
    </source>
</evidence>
<feature type="transmembrane region" description="Helical" evidence="2">
    <location>
        <begin position="163"/>
        <end position="184"/>
    </location>
</feature>
<dbReference type="InterPro" id="IPR013783">
    <property type="entry name" value="Ig-like_fold"/>
</dbReference>
<keyword evidence="2" id="KW-1133">Transmembrane helix</keyword>
<dbReference type="Proteomes" id="UP000694523">
    <property type="component" value="Unplaced"/>
</dbReference>
<dbReference type="PROSITE" id="PS50835">
    <property type="entry name" value="IG_LIKE"/>
    <property type="match status" value="1"/>
</dbReference>
<dbReference type="AlphaFoldDB" id="A0A8C6TAV6"/>
<keyword evidence="2" id="KW-0812">Transmembrane</keyword>
<keyword evidence="5" id="KW-1185">Reference proteome</keyword>
<dbReference type="InterPro" id="IPR039257">
    <property type="entry name" value="BTLA"/>
</dbReference>
<dbReference type="PANTHER" id="PTHR37996:SF1">
    <property type="entry name" value="B- AND T-LYMPHOCYTE ATTENUATOR"/>
    <property type="match status" value="1"/>
</dbReference>